<dbReference type="Proteomes" id="UP001241758">
    <property type="component" value="Unassembled WGS sequence"/>
</dbReference>
<evidence type="ECO:0000313" key="1">
    <source>
        <dbReference type="EMBL" id="MDI6102094.1"/>
    </source>
</evidence>
<sequence>MTSNESARRLATRWLVCPTGLPLIRRRCLNCPSARYRAHGKFRVNANHKLLDVWLLALCVGCGETIKLTVLERVHVRTIDPSTLDRFHDNDPGLAATLLADPGLSRRNGVALDWDGSWELRKTTAGVPDADVIDTSVHFVQRIPLRLTRLLAVGLDVSRSEVQRLVAGGDLSSARRLTGRSSSDFSFTLRRRTVAEHRR</sequence>
<comment type="caution">
    <text evidence="1">The sequence shown here is derived from an EMBL/GenBank/DDBJ whole genome shotgun (WGS) entry which is preliminary data.</text>
</comment>
<accession>A0ABT6WQU2</accession>
<gene>
    <name evidence="1" type="ORF">QLQ12_26095</name>
</gene>
<organism evidence="1 2">
    <name type="scientific">Actinoplanes sandaracinus</name>
    <dbReference type="NCBI Taxonomy" id="3045177"/>
    <lineage>
        <taxon>Bacteria</taxon>
        <taxon>Bacillati</taxon>
        <taxon>Actinomycetota</taxon>
        <taxon>Actinomycetes</taxon>
        <taxon>Micromonosporales</taxon>
        <taxon>Micromonosporaceae</taxon>
        <taxon>Actinoplanes</taxon>
    </lineage>
</organism>
<proteinExistence type="predicted"/>
<protein>
    <submittedName>
        <fullName evidence="1">DUF1062 domain-containing protein</fullName>
    </submittedName>
</protein>
<reference evidence="1 2" key="1">
    <citation type="submission" date="2023-05" db="EMBL/GenBank/DDBJ databases">
        <title>Actinoplanes sp. NEAU-A12 genome sequencing.</title>
        <authorList>
            <person name="Wang Z.-S."/>
        </authorList>
    </citation>
    <scope>NUCLEOTIDE SEQUENCE [LARGE SCALE GENOMIC DNA]</scope>
    <source>
        <strain evidence="1 2">NEAU-A12</strain>
    </source>
</reference>
<dbReference type="InterPro" id="IPR009412">
    <property type="entry name" value="DUF1062"/>
</dbReference>
<keyword evidence="2" id="KW-1185">Reference proteome</keyword>
<dbReference type="EMBL" id="JASCTH010000018">
    <property type="protein sequence ID" value="MDI6102094.1"/>
    <property type="molecule type" value="Genomic_DNA"/>
</dbReference>
<dbReference type="Pfam" id="PF06353">
    <property type="entry name" value="DUF1062"/>
    <property type="match status" value="1"/>
</dbReference>
<evidence type="ECO:0000313" key="2">
    <source>
        <dbReference type="Proteomes" id="UP001241758"/>
    </source>
</evidence>
<dbReference type="RefSeq" id="WP_282763106.1">
    <property type="nucleotide sequence ID" value="NZ_JASCTH010000018.1"/>
</dbReference>
<name>A0ABT6WQU2_9ACTN</name>